<dbReference type="CDD" id="cd02440">
    <property type="entry name" value="AdoMet_MTases"/>
    <property type="match status" value="1"/>
</dbReference>
<dbReference type="FunFam" id="3.40.50.150:FF:000003">
    <property type="entry name" value="Blast:Protein arginine N-methyltransferase 1"/>
    <property type="match status" value="1"/>
</dbReference>
<dbReference type="Gene3D" id="2.70.160.11">
    <property type="entry name" value="Hnrnp arginine n-methyltransferase1"/>
    <property type="match status" value="1"/>
</dbReference>
<dbReference type="GO" id="GO:0042054">
    <property type="term" value="F:histone methyltransferase activity"/>
    <property type="evidence" value="ECO:0007669"/>
    <property type="project" value="TreeGrafter"/>
</dbReference>
<dbReference type="Gene3D" id="3.40.50.150">
    <property type="entry name" value="Vaccinia Virus protein VP39"/>
    <property type="match status" value="1"/>
</dbReference>
<evidence type="ECO:0000256" key="2">
    <source>
        <dbReference type="ARBA" id="ARBA00022603"/>
    </source>
</evidence>
<evidence type="ECO:0000256" key="7">
    <source>
        <dbReference type="SAM" id="MobiDB-lite"/>
    </source>
</evidence>
<keyword evidence="3 6" id="KW-0808">Transferase</keyword>
<feature type="region of interest" description="Disordered" evidence="7">
    <location>
        <begin position="312"/>
        <end position="348"/>
    </location>
</feature>
<dbReference type="InterPro" id="IPR029063">
    <property type="entry name" value="SAM-dependent_MTases_sf"/>
</dbReference>
<dbReference type="PROSITE" id="PS51678">
    <property type="entry name" value="SAM_MT_PRMT"/>
    <property type="match status" value="1"/>
</dbReference>
<dbReference type="EMBL" id="LGRX02017573">
    <property type="protein sequence ID" value="KAK3260588.1"/>
    <property type="molecule type" value="Genomic_DNA"/>
</dbReference>
<feature type="compositionally biased region" description="Polar residues" evidence="7">
    <location>
        <begin position="339"/>
        <end position="348"/>
    </location>
</feature>
<dbReference type="GO" id="GO:0032259">
    <property type="term" value="P:methylation"/>
    <property type="evidence" value="ECO:0007669"/>
    <property type="project" value="UniProtKB-KW"/>
</dbReference>
<organism evidence="9 10">
    <name type="scientific">Cymbomonas tetramitiformis</name>
    <dbReference type="NCBI Taxonomy" id="36881"/>
    <lineage>
        <taxon>Eukaryota</taxon>
        <taxon>Viridiplantae</taxon>
        <taxon>Chlorophyta</taxon>
        <taxon>Pyramimonadophyceae</taxon>
        <taxon>Pyramimonadales</taxon>
        <taxon>Pyramimonadaceae</taxon>
        <taxon>Cymbomonas</taxon>
    </lineage>
</organism>
<evidence type="ECO:0000313" key="10">
    <source>
        <dbReference type="Proteomes" id="UP001190700"/>
    </source>
</evidence>
<dbReference type="InterPro" id="IPR025799">
    <property type="entry name" value="Arg_MeTrfase"/>
</dbReference>
<evidence type="ECO:0000256" key="3">
    <source>
        <dbReference type="ARBA" id="ARBA00022679"/>
    </source>
</evidence>
<dbReference type="Pfam" id="PF22528">
    <property type="entry name" value="PRMT_C"/>
    <property type="match status" value="1"/>
</dbReference>
<dbReference type="PANTHER" id="PTHR11006:SF68">
    <property type="entry name" value="PROTEIN ARGININE N-METHYLTRANSFERASE PRMT10"/>
    <property type="match status" value="1"/>
</dbReference>
<proteinExistence type="predicted"/>
<dbReference type="AlphaFoldDB" id="A0AAE0FIZ0"/>
<evidence type="ECO:0000256" key="4">
    <source>
        <dbReference type="ARBA" id="ARBA00022691"/>
    </source>
</evidence>
<evidence type="ECO:0000256" key="6">
    <source>
        <dbReference type="PROSITE-ProRule" id="PRU01015"/>
    </source>
</evidence>
<dbReference type="GO" id="GO:0035242">
    <property type="term" value="F:protein-arginine omega-N asymmetric methyltransferase activity"/>
    <property type="evidence" value="ECO:0007669"/>
    <property type="project" value="UniProtKB-EC"/>
</dbReference>
<keyword evidence="4 6" id="KW-0949">S-adenosyl-L-methionine</keyword>
<dbReference type="PANTHER" id="PTHR11006">
    <property type="entry name" value="PROTEIN ARGININE N-METHYLTRANSFERASE"/>
    <property type="match status" value="1"/>
</dbReference>
<evidence type="ECO:0000259" key="8">
    <source>
        <dbReference type="Pfam" id="PF22528"/>
    </source>
</evidence>
<gene>
    <name evidence="9" type="ORF">CYMTET_30468</name>
</gene>
<comment type="catalytic activity">
    <reaction evidence="5">
        <text>L-arginyl-[protein] + S-adenosyl-L-methionine = N(omega)-methyl-L-arginyl-[protein] + S-adenosyl-L-homocysteine + H(+)</text>
        <dbReference type="Rhea" id="RHEA:48100"/>
        <dbReference type="Rhea" id="RHEA-COMP:10532"/>
        <dbReference type="Rhea" id="RHEA-COMP:11990"/>
        <dbReference type="ChEBI" id="CHEBI:15378"/>
        <dbReference type="ChEBI" id="CHEBI:29965"/>
        <dbReference type="ChEBI" id="CHEBI:57856"/>
        <dbReference type="ChEBI" id="CHEBI:59789"/>
        <dbReference type="ChEBI" id="CHEBI:65280"/>
    </reaction>
    <physiologicalReaction direction="left-to-right" evidence="5">
        <dbReference type="Rhea" id="RHEA:48101"/>
    </physiologicalReaction>
</comment>
<dbReference type="GO" id="GO:0005634">
    <property type="term" value="C:nucleus"/>
    <property type="evidence" value="ECO:0007669"/>
    <property type="project" value="TreeGrafter"/>
</dbReference>
<comment type="caution">
    <text evidence="9">The sequence shown here is derived from an EMBL/GenBank/DDBJ whole genome shotgun (WGS) entry which is preliminary data.</text>
</comment>
<protein>
    <recommendedName>
        <fullName evidence="1">type I protein arginine methyltransferase</fullName>
        <ecNumber evidence="1">2.1.1.319</ecNumber>
    </recommendedName>
</protein>
<evidence type="ECO:0000256" key="5">
    <source>
        <dbReference type="ARBA" id="ARBA00049303"/>
    </source>
</evidence>
<keyword evidence="10" id="KW-1185">Reference proteome</keyword>
<keyword evidence="2 6" id="KW-0489">Methyltransferase</keyword>
<dbReference type="Proteomes" id="UP001190700">
    <property type="component" value="Unassembled WGS sequence"/>
</dbReference>
<evidence type="ECO:0000313" key="9">
    <source>
        <dbReference type="EMBL" id="KAK3260588.1"/>
    </source>
</evidence>
<dbReference type="InterPro" id="IPR055135">
    <property type="entry name" value="PRMT_dom"/>
</dbReference>
<feature type="domain" description="Protein arginine N-methyltransferase" evidence="8">
    <location>
        <begin position="266"/>
        <end position="434"/>
    </location>
</feature>
<sequence>MQAFSDQGDYFYPYAFITDQKKMLEDVPRMAAYHAAMMDNADHFAGKAVLDCGTGTGILAVWAAQAGARVVYAVEATEMAKHARTLVDMNGLSAQIKVFQGTIETVELPEKVDIIVSEWMGLLLLRDGMLNSVIAARDKWLVSGGSMFPSHCEILLAPTVYQPAAAPSSAPVSHEQVMSEWQDLVAIVKDKYNVDYSCLNSALAYEKNTYYLQSAIEDILAGGNSGDGSDLECDFEEFTDSDSDFGTESTELATDNACSTVLASKWTSLKKRSLCAEPVVIKEFDCHSVTTEELESFSCQFVLELDRSDSEAKAEGVPARNATPLEGSSEVSGCDTPTHKSATASQSNDVHPCNSLTCWFDVWFRGSTTSPATTPRVLSTGPGVPATHWGQQTFMIPSAHAATLGKPWSIQGIFHVYQLQKTHRMYNVRLQFSWAYEDQSEAFPDRQSIEYKIE</sequence>
<name>A0AAE0FIZ0_9CHLO</name>
<evidence type="ECO:0000256" key="1">
    <source>
        <dbReference type="ARBA" id="ARBA00011925"/>
    </source>
</evidence>
<dbReference type="Pfam" id="PF06325">
    <property type="entry name" value="PrmA"/>
    <property type="match status" value="1"/>
</dbReference>
<reference evidence="9 10" key="1">
    <citation type="journal article" date="2015" name="Genome Biol. Evol.">
        <title>Comparative Genomics of a Bacterivorous Green Alga Reveals Evolutionary Causalities and Consequences of Phago-Mixotrophic Mode of Nutrition.</title>
        <authorList>
            <person name="Burns J.A."/>
            <person name="Paasch A."/>
            <person name="Narechania A."/>
            <person name="Kim E."/>
        </authorList>
    </citation>
    <scope>NUCLEOTIDE SEQUENCE [LARGE SCALE GENOMIC DNA]</scope>
    <source>
        <strain evidence="9 10">PLY_AMNH</strain>
    </source>
</reference>
<accession>A0AAE0FIZ0</accession>
<dbReference type="EC" id="2.1.1.319" evidence="1"/>
<dbReference type="SUPFAM" id="SSF53335">
    <property type="entry name" value="S-adenosyl-L-methionine-dependent methyltransferases"/>
    <property type="match status" value="2"/>
</dbReference>